<keyword evidence="9" id="KW-1185">Reference proteome</keyword>
<dbReference type="PROSITE" id="PS00131">
    <property type="entry name" value="CARBOXYPEPT_SER_SER"/>
    <property type="match status" value="1"/>
</dbReference>
<keyword evidence="3 7" id="KW-0645">Protease</keyword>
<dbReference type="EC" id="3.4.16.-" evidence="7"/>
<dbReference type="InterPro" id="IPR018202">
    <property type="entry name" value="Ser_caboxypep_ser_AS"/>
</dbReference>
<reference evidence="9" key="1">
    <citation type="journal article" date="2018" name="Nat. Microbiol.">
        <title>Leveraging single-cell genomics to expand the fungal tree of life.</title>
        <authorList>
            <person name="Ahrendt S.R."/>
            <person name="Quandt C.A."/>
            <person name="Ciobanu D."/>
            <person name="Clum A."/>
            <person name="Salamov A."/>
            <person name="Andreopoulos B."/>
            <person name="Cheng J.F."/>
            <person name="Woyke T."/>
            <person name="Pelin A."/>
            <person name="Henrissat B."/>
            <person name="Reynolds N.K."/>
            <person name="Benny G.L."/>
            <person name="Smith M.E."/>
            <person name="James T.Y."/>
            <person name="Grigoriev I.V."/>
        </authorList>
    </citation>
    <scope>NUCLEOTIDE SEQUENCE [LARGE SCALE GENOMIC DNA]</scope>
    <source>
        <strain evidence="9">RSA 1356</strain>
    </source>
</reference>
<dbReference type="AlphaFoldDB" id="A0A4P9XJH4"/>
<evidence type="ECO:0000313" key="9">
    <source>
        <dbReference type="Proteomes" id="UP000271241"/>
    </source>
</evidence>
<dbReference type="OrthoDB" id="443318at2759"/>
<evidence type="ECO:0000256" key="1">
    <source>
        <dbReference type="ARBA" id="ARBA00009431"/>
    </source>
</evidence>
<dbReference type="EMBL" id="KZ993000">
    <property type="protein sequence ID" value="RKP05913.1"/>
    <property type="molecule type" value="Genomic_DNA"/>
</dbReference>
<dbReference type="SUPFAM" id="SSF53474">
    <property type="entry name" value="alpha/beta-Hydrolases"/>
    <property type="match status" value="1"/>
</dbReference>
<keyword evidence="2 7" id="KW-0121">Carboxypeptidase</keyword>
<sequence length="522" mass="58463">MRQVKLLSALLLLLAVPACSARRSTHTTLRQTIFQQTTVNDLLPDVADGSFEDLTESDTAFDDLVENNSPAELFSVPPGAPIKTLREEDDSTVLMLSNLPGYSLTFKQPKLCDTSVRQYSGYLNVDSDKHFFFWFFESRTSPAKDPLMMWLNGGPGCSSLLGLFMELGPCMINPDGNGTHVNQAGWNTKSNVIFLDQPLNVGYSYGTGVSNSEDAAKDVYAFMQLFYTAFPRFQQHDFHLFGESYGGHYVPAIGDEIRRNNKGAQADGYHVINLKSIGIGNGLTDPLVQYKYYGDMACKNSFLSKEQCASMDAAYPTCARLINLCYRFPSSFACVPPAAYCNKQMLEPYVRAGYNPYDVRVKCDPSTPLCYSEITAITKYLNLPHVMRELGAKVSKFDSCNTDINRQFMMAGDWMRPYVRKVPKILEAGIRVLVYAGDADFICNWMGNKAWTIEMEWAGKSKFSATKDQPWTVDGIDAGEVREVGPLTFLRVYKAGHMVPYDQPANSLDMINRWLAKESFLN</sequence>
<dbReference type="PRINTS" id="PR00724">
    <property type="entry name" value="CRBOXYPTASEC"/>
</dbReference>
<dbReference type="Pfam" id="PF00450">
    <property type="entry name" value="Peptidase_S10"/>
    <property type="match status" value="1"/>
</dbReference>
<feature type="signal peptide" evidence="7">
    <location>
        <begin position="1"/>
        <end position="21"/>
    </location>
</feature>
<dbReference type="InterPro" id="IPR029058">
    <property type="entry name" value="AB_hydrolase_fold"/>
</dbReference>
<proteinExistence type="inferred from homology"/>
<evidence type="ECO:0000256" key="2">
    <source>
        <dbReference type="ARBA" id="ARBA00022645"/>
    </source>
</evidence>
<keyword evidence="6" id="KW-0325">Glycoprotein</keyword>
<dbReference type="InterPro" id="IPR001563">
    <property type="entry name" value="Peptidase_S10"/>
</dbReference>
<dbReference type="GO" id="GO:0004185">
    <property type="term" value="F:serine-type carboxypeptidase activity"/>
    <property type="evidence" value="ECO:0007669"/>
    <property type="project" value="UniProtKB-UniRule"/>
</dbReference>
<dbReference type="GO" id="GO:0006508">
    <property type="term" value="P:proteolysis"/>
    <property type="evidence" value="ECO:0007669"/>
    <property type="project" value="UniProtKB-KW"/>
</dbReference>
<evidence type="ECO:0000256" key="5">
    <source>
        <dbReference type="ARBA" id="ARBA00022801"/>
    </source>
</evidence>
<accession>A0A4P9XJH4</accession>
<dbReference type="Proteomes" id="UP000271241">
    <property type="component" value="Unassembled WGS sequence"/>
</dbReference>
<evidence type="ECO:0000256" key="6">
    <source>
        <dbReference type="ARBA" id="ARBA00023180"/>
    </source>
</evidence>
<dbReference type="GO" id="GO:0000324">
    <property type="term" value="C:fungal-type vacuole"/>
    <property type="evidence" value="ECO:0007669"/>
    <property type="project" value="TreeGrafter"/>
</dbReference>
<dbReference type="STRING" id="78915.A0A4P9XJH4"/>
<name>A0A4P9XJH4_9FUNG</name>
<evidence type="ECO:0000256" key="3">
    <source>
        <dbReference type="ARBA" id="ARBA00022670"/>
    </source>
</evidence>
<evidence type="ECO:0000313" key="8">
    <source>
        <dbReference type="EMBL" id="RKP05913.1"/>
    </source>
</evidence>
<keyword evidence="4 7" id="KW-0732">Signal</keyword>
<dbReference type="Gene3D" id="3.40.50.1820">
    <property type="entry name" value="alpha/beta hydrolase"/>
    <property type="match status" value="1"/>
</dbReference>
<dbReference type="PANTHER" id="PTHR11802">
    <property type="entry name" value="SERINE PROTEASE FAMILY S10 SERINE CARBOXYPEPTIDASE"/>
    <property type="match status" value="1"/>
</dbReference>
<gene>
    <name evidence="8" type="ORF">THASP1DRAFT_25671</name>
</gene>
<organism evidence="8 9">
    <name type="scientific">Thamnocephalis sphaerospora</name>
    <dbReference type="NCBI Taxonomy" id="78915"/>
    <lineage>
        <taxon>Eukaryota</taxon>
        <taxon>Fungi</taxon>
        <taxon>Fungi incertae sedis</taxon>
        <taxon>Zoopagomycota</taxon>
        <taxon>Zoopagomycotina</taxon>
        <taxon>Zoopagomycetes</taxon>
        <taxon>Zoopagales</taxon>
        <taxon>Sigmoideomycetaceae</taxon>
        <taxon>Thamnocephalis</taxon>
    </lineage>
</organism>
<evidence type="ECO:0000256" key="4">
    <source>
        <dbReference type="ARBA" id="ARBA00022729"/>
    </source>
</evidence>
<keyword evidence="5 7" id="KW-0378">Hydrolase</keyword>
<dbReference type="Gene3D" id="1.10.287.410">
    <property type="match status" value="1"/>
</dbReference>
<protein>
    <recommendedName>
        <fullName evidence="7">Carboxypeptidase</fullName>
        <ecNumber evidence="7">3.4.16.-</ecNumber>
    </recommendedName>
</protein>
<evidence type="ECO:0000256" key="7">
    <source>
        <dbReference type="RuleBase" id="RU361156"/>
    </source>
</evidence>
<feature type="chain" id="PRO_5021038153" description="Carboxypeptidase" evidence="7">
    <location>
        <begin position="22"/>
        <end position="522"/>
    </location>
</feature>
<dbReference type="PANTHER" id="PTHR11802:SF113">
    <property type="entry name" value="SERINE CARBOXYPEPTIDASE CTSA-4.1"/>
    <property type="match status" value="1"/>
</dbReference>
<comment type="similarity">
    <text evidence="1 7">Belongs to the peptidase S10 family.</text>
</comment>